<dbReference type="Pfam" id="PF17917">
    <property type="entry name" value="RT_RNaseH"/>
    <property type="match status" value="2"/>
</dbReference>
<keyword evidence="12" id="KW-0239">DNA-directed DNA polymerase</keyword>
<dbReference type="PROSITE" id="PS50878">
    <property type="entry name" value="RT_POL"/>
    <property type="match status" value="1"/>
</dbReference>
<evidence type="ECO:0000256" key="15">
    <source>
        <dbReference type="PROSITE-ProRule" id="PRU00047"/>
    </source>
</evidence>
<feature type="coiled-coil region" evidence="16">
    <location>
        <begin position="123"/>
        <end position="157"/>
    </location>
</feature>
<feature type="coiled-coil region" evidence="16">
    <location>
        <begin position="265"/>
        <end position="292"/>
    </location>
</feature>
<keyword evidence="4" id="KW-0540">Nuclease</keyword>
<feature type="region of interest" description="Disordered" evidence="17">
    <location>
        <begin position="404"/>
        <end position="437"/>
    </location>
</feature>
<keyword evidence="11" id="KW-0695">RNA-directed DNA polymerase</keyword>
<keyword evidence="3" id="KW-0548">Nucleotidyltransferase</keyword>
<dbReference type="GO" id="GO:0003887">
    <property type="term" value="F:DNA-directed DNA polymerase activity"/>
    <property type="evidence" value="ECO:0007669"/>
    <property type="project" value="UniProtKB-KW"/>
</dbReference>
<dbReference type="Pfam" id="PF00098">
    <property type="entry name" value="zf-CCHC"/>
    <property type="match status" value="1"/>
</dbReference>
<evidence type="ECO:0000256" key="3">
    <source>
        <dbReference type="ARBA" id="ARBA00022695"/>
    </source>
</evidence>
<reference evidence="21 22" key="1">
    <citation type="submission" date="2020-12" db="EMBL/GenBank/DDBJ databases">
        <title>Concerted genomic and epigenomic changes stabilize Arabidopsis allopolyploids.</title>
        <authorList>
            <person name="Chen Z."/>
        </authorList>
    </citation>
    <scope>NUCLEOTIDE SEQUENCE [LARGE SCALE GENOMIC DNA]</scope>
    <source>
        <strain evidence="21">As9502</strain>
        <tissue evidence="21">Leaf</tissue>
    </source>
</reference>
<dbReference type="GO" id="GO:0004519">
    <property type="term" value="F:endonuclease activity"/>
    <property type="evidence" value="ECO:0007669"/>
    <property type="project" value="UniProtKB-KW"/>
</dbReference>
<gene>
    <name evidence="21" type="ORF">ISN44_As03g034200</name>
</gene>
<dbReference type="GO" id="GO:0003964">
    <property type="term" value="F:RNA-directed DNA polymerase activity"/>
    <property type="evidence" value="ECO:0007669"/>
    <property type="project" value="UniProtKB-KW"/>
</dbReference>
<dbReference type="InterPro" id="IPR001584">
    <property type="entry name" value="Integrase_cat-core"/>
</dbReference>
<keyword evidence="15" id="KW-0863">Zinc-finger</keyword>
<feature type="region of interest" description="Disordered" evidence="17">
    <location>
        <begin position="1509"/>
        <end position="1528"/>
    </location>
</feature>
<feature type="region of interest" description="Disordered" evidence="17">
    <location>
        <begin position="312"/>
        <end position="350"/>
    </location>
</feature>
<keyword evidence="13" id="KW-0238">DNA-binding</keyword>
<dbReference type="PROSITE" id="PS50158">
    <property type="entry name" value="ZF_CCHC"/>
    <property type="match status" value="1"/>
</dbReference>
<evidence type="ECO:0000256" key="2">
    <source>
        <dbReference type="ARBA" id="ARBA00022679"/>
    </source>
</evidence>
<feature type="compositionally biased region" description="Basic and acidic residues" evidence="17">
    <location>
        <begin position="1778"/>
        <end position="1789"/>
    </location>
</feature>
<feature type="domain" description="Integrase catalytic" evidence="20">
    <location>
        <begin position="1088"/>
        <end position="1262"/>
    </location>
</feature>
<dbReference type="GO" id="GO:0006508">
    <property type="term" value="P:proteolysis"/>
    <property type="evidence" value="ECO:0007669"/>
    <property type="project" value="UniProtKB-KW"/>
</dbReference>
<feature type="region of interest" description="Disordered" evidence="17">
    <location>
        <begin position="206"/>
        <end position="230"/>
    </location>
</feature>
<dbReference type="CDD" id="cd09274">
    <property type="entry name" value="RNase_HI_RT_Ty3"/>
    <property type="match status" value="1"/>
</dbReference>
<evidence type="ECO:0000259" key="18">
    <source>
        <dbReference type="PROSITE" id="PS50158"/>
    </source>
</evidence>
<dbReference type="FunFam" id="3.10.20.370:FF:000001">
    <property type="entry name" value="Retrovirus-related Pol polyprotein from transposon 17.6-like protein"/>
    <property type="match status" value="1"/>
</dbReference>
<keyword evidence="14" id="KW-0233">DNA recombination</keyword>
<dbReference type="Pfam" id="PF03732">
    <property type="entry name" value="Retrotrans_gag"/>
    <property type="match status" value="1"/>
</dbReference>
<keyword evidence="16" id="KW-0175">Coiled coil</keyword>
<dbReference type="FunFam" id="3.30.420.10:FF:000032">
    <property type="entry name" value="Retrovirus-related Pol polyprotein from transposon 297-like Protein"/>
    <property type="match status" value="1"/>
</dbReference>
<feature type="domain" description="Integrase catalytic" evidence="20">
    <location>
        <begin position="2526"/>
        <end position="2692"/>
    </location>
</feature>
<feature type="domain" description="Reverse transcriptase" evidence="19">
    <location>
        <begin position="2044"/>
        <end position="2225"/>
    </location>
</feature>
<feature type="domain" description="CCHC-type" evidence="18">
    <location>
        <begin position="1761"/>
        <end position="1776"/>
    </location>
</feature>
<dbReference type="GO" id="GO:0008270">
    <property type="term" value="F:zinc ion binding"/>
    <property type="evidence" value="ECO:0007669"/>
    <property type="project" value="UniProtKB-KW"/>
</dbReference>
<protein>
    <recommendedName>
        <fullName evidence="23">Reverse transcriptase</fullName>
    </recommendedName>
</protein>
<dbReference type="GO" id="GO:0006310">
    <property type="term" value="P:DNA recombination"/>
    <property type="evidence" value="ECO:0007669"/>
    <property type="project" value="UniProtKB-KW"/>
</dbReference>
<feature type="region of interest" description="Disordered" evidence="17">
    <location>
        <begin position="1430"/>
        <end position="1473"/>
    </location>
</feature>
<dbReference type="SMART" id="SM00343">
    <property type="entry name" value="ZnF_C2HC"/>
    <property type="match status" value="1"/>
</dbReference>
<keyword evidence="6" id="KW-0064">Aspartyl protease</keyword>
<keyword evidence="22" id="KW-1185">Reference proteome</keyword>
<dbReference type="Pfam" id="PF17921">
    <property type="entry name" value="Integrase_H2C2"/>
    <property type="match status" value="1"/>
</dbReference>
<evidence type="ECO:0000256" key="13">
    <source>
        <dbReference type="ARBA" id="ARBA00023125"/>
    </source>
</evidence>
<keyword evidence="5" id="KW-0479">Metal-binding</keyword>
<dbReference type="Pfam" id="PF00078">
    <property type="entry name" value="RVT_1"/>
    <property type="match status" value="2"/>
</dbReference>
<comment type="caution">
    <text evidence="21">The sequence shown here is derived from an EMBL/GenBank/DDBJ whole genome shotgun (WGS) entry which is preliminary data.</text>
</comment>
<keyword evidence="9" id="KW-0460">Magnesium</keyword>
<proteinExistence type="predicted"/>
<name>A0A8T2FE16_ARASU</name>
<dbReference type="InterPro" id="IPR050951">
    <property type="entry name" value="Retrovirus_Pol_polyprotein"/>
</dbReference>
<feature type="non-terminal residue" evidence="21">
    <location>
        <position position="1"/>
    </location>
</feature>
<dbReference type="Pfam" id="PF00665">
    <property type="entry name" value="rve"/>
    <property type="match status" value="1"/>
</dbReference>
<evidence type="ECO:0000256" key="1">
    <source>
        <dbReference type="ARBA" id="ARBA00022670"/>
    </source>
</evidence>
<dbReference type="Proteomes" id="UP000694251">
    <property type="component" value="Chromosome 3"/>
</dbReference>
<dbReference type="PANTHER" id="PTHR37984">
    <property type="entry name" value="PROTEIN CBG26694"/>
    <property type="match status" value="1"/>
</dbReference>
<evidence type="ECO:0000256" key="16">
    <source>
        <dbReference type="SAM" id="Coils"/>
    </source>
</evidence>
<keyword evidence="8" id="KW-0378">Hydrolase</keyword>
<keyword evidence="2" id="KW-0808">Transferase</keyword>
<evidence type="ECO:0000313" key="22">
    <source>
        <dbReference type="Proteomes" id="UP000694251"/>
    </source>
</evidence>
<evidence type="ECO:0000256" key="14">
    <source>
        <dbReference type="ARBA" id="ARBA00023172"/>
    </source>
</evidence>
<evidence type="ECO:0000313" key="21">
    <source>
        <dbReference type="EMBL" id="KAG7633164.1"/>
    </source>
</evidence>
<dbReference type="InterPro" id="IPR056924">
    <property type="entry name" value="SH3_Tf2-1"/>
</dbReference>
<dbReference type="Pfam" id="PF08284">
    <property type="entry name" value="RVP_2"/>
    <property type="match status" value="1"/>
</dbReference>
<dbReference type="InterPro" id="IPR041588">
    <property type="entry name" value="Integrase_H2C2"/>
</dbReference>
<dbReference type="CDD" id="cd00303">
    <property type="entry name" value="retropepsin_like"/>
    <property type="match status" value="2"/>
</dbReference>
<keyword evidence="7" id="KW-0255">Endonuclease</keyword>
<evidence type="ECO:0000256" key="7">
    <source>
        <dbReference type="ARBA" id="ARBA00022759"/>
    </source>
</evidence>
<dbReference type="InterPro" id="IPR005162">
    <property type="entry name" value="Retrotrans_gag_dom"/>
</dbReference>
<dbReference type="InterPro" id="IPR001878">
    <property type="entry name" value="Znf_CCHC"/>
</dbReference>
<feature type="compositionally biased region" description="Polar residues" evidence="17">
    <location>
        <begin position="312"/>
        <end position="323"/>
    </location>
</feature>
<evidence type="ECO:0000259" key="19">
    <source>
        <dbReference type="PROSITE" id="PS50878"/>
    </source>
</evidence>
<dbReference type="GO" id="GO:0015074">
    <property type="term" value="P:DNA integration"/>
    <property type="evidence" value="ECO:0007669"/>
    <property type="project" value="UniProtKB-KW"/>
</dbReference>
<sequence length="2915" mass="329934">TEPTKQTPRTPQKHLSGIFGSGVVPRRVLRADDKYLGNRIKESSRARLENTSETLQVIFRPEFSSVSGTSRYHPEANLVNASEPTTQFTMVNNQIPSNTVDAEGHPIPPIQTDVPEVAAPATLAELRRMMAQLLQKVNDQEQANRSLAQQLEAATSQGQIRTTRFGARHLQDRRAAADLNPTRLVFHTPGNTKRPVSRTAPKIRRDRTEPAILGNRETNRTERNEPQLPPPRAEVAEADQIGVSDDEDSEENIRWAEEYAREQEISAIKLSLAKAENEMKLLRSQMHNAVSLAPNIDRILEESHNTPLMSHFETSSGAHNYQADTPRGEAARGRGRGRDRESYTWTKDQPAGNEHEYCELHKSYGHHTSRCRSLGAKLAAKFLAGEIGGGLTIEDLEAEKGKTEQVNPVANPEQAAPAANLKGPKRGRGNCKANDDEPDAARGRIFTILGDSAFCQDTAASIKAYQRKADANHNWARPFNEPNDEVTFHESDTNGLDRPHNDPLVITLTIGDFNIERVLVDTGSTLDIIFLTTLREMKIDMTQIVPTPRLVLGFSWEITMTLGTIKLPVRAKGVTKIVDFSVTDQPTVYNAIIGTPWLNQFRAVRIEEARESITPTPDPVVLICLDDEKPERCVEIGGDLGEELTAELTAFLKENVNTFAWSPEDLPRVSVDIVSHELNIDSTFKPIKQKRKKFGRERAEAVKAEVEKLLGIGSITEAKCPDWIANPIGKTMEVYIDDMLVKSMTEKDHISHLRECFKQLNLYNVKLNPAKCRFGVRSGEFLGYLVTHRGIEANPKQIEALLGMASPQNKREVQRLTGRVAVLNRFISRSTDKCLAFYDVLRGNKNAESRYPQMEKLGLAVVMSARKLRPYFQSHSIIVMGSMPLRAILHSPSQSGRLAKRAIELSEYDIEYRNKTCAKSQLVTNQFIGEYTARDEKMEAYLIHVQNLAKNFDEFELTRIPRGENTSADALAALASTSDSSLKRFIPVEFIEKPSIELGKEEHVLPIQISADEDDPDDCNSEWMEPIISYISEGKLPSDKWKARKFKAQAARFVLVDAKLYKWRLSGPLMSCVEGVAICKIMKEIHACANNPSAGRALVINRLAVSIHAMVNGYNWTNASLKAEKLVLVLTDYFSKWIEAESYASIKDAQVENFVWKHILCRHGIPYEIVTDNGSQFISTRFQGFCDKWGIRLSKSTPRYPQGNGQAEAANKTILDGLKKRLDAKKGSWSDELEAEMIVPSLRRSLSPENDPDNTQRLLDELDLIDERRDSALVRIQNYQNETARHYNSNVRQRRLHEGDRVLRKVFQNTAEPNAGKLGTNWEGPYLISKERMVIVGRTWLRRERLKIGMMGGDSSDSLGIDYMTFRIGAFQVGIRACLVLGLGVGLRGITTRRFENLAMGKSSKIGKSKKDKGIVEETLVEEETMINEKTRVGTMLDGTDSAGPEARKKSINEEAPESSGARDSTDNRNNTPTAQEQWDLMKGMMAQLATLTKAVVADPVVQRVDNQKDDDSEVMEVNPQPNHGRKRGDYLSLLEHVSRLGTRHFMGSTDPIVADEWRSRLKRNFKSTRCPEDYQRDIAVHFLEGDAHNWWLTVEKRRGDEVRSFADFEDEFNKKYFPPEAWDRLECAYLDLVQGNRTVHEYDEEFNRLRRYVGCELEEEQAQVRRFIRGLRIEIRNHCLVWTFNSVSELVEREAMIEEGIEEERYLNREKAPIWNNQSTKPADKIRKFDKVDNTKSDAKTGECVTCGQSKVLGEETWTCFYCGKTGHLKRECPKLTAEKQAGQRDNRGGNGLPPPPKRQAVAPRVYELSEEANDAGNFRAITGTLRVGDVVTHTLFDSGATHYFVSPELVETGGFRKEPNTDYGMVRAAGGQAMYPTGLVWGISVVLNGFNMPADLIIVPLKKHDVILGMDWLGKYKAQIDCHRGRIQFERDEGMLKFQGIRTTSGSLVISAIQAERMLGNGCEAYLATITTKEVGASAELKDIPIVNEFSDVFATVSGVSPDRSDAFTIELEPGTTPISKAPYRMAPTEMAELKKQLEELLDKGFIRPSISPWGAPVLFVKKKDGSFRLCIDYRGLNKVTVKNKYPLPWIDELMDQLGGAQWFSKIDLASGYHQIPIEPTDVRKMAFRTRYDHFEFVVMPFGLTNAPAAFMKMMNGVFRDFLDEFVIIFIDDILVYSKSREAHQEHLWAVLERLREHELFAKFVMSFASMAQPLTRLTGKDTAFNWSDECEKNFLELKAMLTNAPVLVLPEEGEPYTVYTDASIVGLGCVLMQKGSVIAYASRQLRKNEKNYPTHDLEMAAVVFALKIWRSYLYGAKVQIYTDQKSLKYIFTQPELNLRQRRWMELVADYDLDIAYHPGKANQVADALSRRRSEVEAERSQVDLVNMMGTLHVNALSKEVEPLGLGAADQADLLSRIQLAQERDKEIKGWALNNKTEYQTSNNGTIVVNVRVCVSNDRALKEEILREAHQSKFSIHPGLNQMYRDLKRYYHWVGMKKDVARWVAKCPTCQLVKAEHQVPSGLLQNLPIPEWKWDHITMDFVTGLPTGIKSKHSAVWVVVDRLTKSTHFMAISDKDGAEIIAEKYIDEIVRLHGIPVSIVSDRDTRFTSKFWKAFQKALGTRVNLSTAYHPQTDGQSERTVQTLEDMLRACVLDWGGNWEKYLRLVEFAYNNSFQATIGMSPYEALYGRACRTPLCWTPVGERRLFGPTIVDETTERMKFLKIKLKEAQDRQKSYANKRRKELEFQVGDLVYLKAMTYKGAGRFTSRKKLSPRNVGPYKVIERVGAVAYKLDLPPKLNAFHNVFHVSQLRKCLSDQEESVEDVPPGLKENMTVEAWPVRIMDRMTKGTRGKSRDLLKVLWNCGGREEYTWETENKMKANFPEWFKEMGKDQLDADSRTNLIKGGETCNARDPQ</sequence>
<dbReference type="OrthoDB" id="10688017at2759"/>
<dbReference type="EMBL" id="JAEFBJ010000003">
    <property type="protein sequence ID" value="KAG7633164.1"/>
    <property type="molecule type" value="Genomic_DNA"/>
</dbReference>
<evidence type="ECO:0008006" key="23">
    <source>
        <dbReference type="Google" id="ProtNLM"/>
    </source>
</evidence>
<evidence type="ECO:0000256" key="9">
    <source>
        <dbReference type="ARBA" id="ARBA00022842"/>
    </source>
</evidence>
<keyword evidence="15" id="KW-0862">Zinc</keyword>
<dbReference type="InterPro" id="IPR041373">
    <property type="entry name" value="RT_RNaseH"/>
</dbReference>
<evidence type="ECO:0000256" key="12">
    <source>
        <dbReference type="ARBA" id="ARBA00022932"/>
    </source>
</evidence>
<feature type="compositionally biased region" description="Basic and acidic residues" evidence="17">
    <location>
        <begin position="326"/>
        <end position="342"/>
    </location>
</feature>
<keyword evidence="10" id="KW-0229">DNA integration</keyword>
<dbReference type="CDD" id="cd01647">
    <property type="entry name" value="RT_LTR"/>
    <property type="match status" value="1"/>
</dbReference>
<feature type="region of interest" description="Disordered" evidence="17">
    <location>
        <begin position="1778"/>
        <end position="1802"/>
    </location>
</feature>
<evidence type="ECO:0000259" key="20">
    <source>
        <dbReference type="PROSITE" id="PS50994"/>
    </source>
</evidence>
<evidence type="ECO:0000256" key="11">
    <source>
        <dbReference type="ARBA" id="ARBA00022918"/>
    </source>
</evidence>
<evidence type="ECO:0000256" key="8">
    <source>
        <dbReference type="ARBA" id="ARBA00022801"/>
    </source>
</evidence>
<accession>A0A8T2FE16</accession>
<organism evidence="21 22">
    <name type="scientific">Arabidopsis suecica</name>
    <name type="common">Swedish thale-cress</name>
    <name type="synonym">Cardaminopsis suecica</name>
    <dbReference type="NCBI Taxonomy" id="45249"/>
    <lineage>
        <taxon>Eukaryota</taxon>
        <taxon>Viridiplantae</taxon>
        <taxon>Streptophyta</taxon>
        <taxon>Embryophyta</taxon>
        <taxon>Tracheophyta</taxon>
        <taxon>Spermatophyta</taxon>
        <taxon>Magnoliopsida</taxon>
        <taxon>eudicotyledons</taxon>
        <taxon>Gunneridae</taxon>
        <taxon>Pentapetalae</taxon>
        <taxon>rosids</taxon>
        <taxon>malvids</taxon>
        <taxon>Brassicales</taxon>
        <taxon>Brassicaceae</taxon>
        <taxon>Camelineae</taxon>
        <taxon>Arabidopsis</taxon>
    </lineage>
</organism>
<feature type="coiled-coil region" evidence="16">
    <location>
        <begin position="2713"/>
        <end position="2740"/>
    </location>
</feature>
<keyword evidence="1" id="KW-0645">Protease</keyword>
<evidence type="ECO:0000256" key="6">
    <source>
        <dbReference type="ARBA" id="ARBA00022750"/>
    </source>
</evidence>
<evidence type="ECO:0000256" key="10">
    <source>
        <dbReference type="ARBA" id="ARBA00022908"/>
    </source>
</evidence>
<evidence type="ECO:0000256" key="4">
    <source>
        <dbReference type="ARBA" id="ARBA00022722"/>
    </source>
</evidence>
<evidence type="ECO:0000256" key="17">
    <source>
        <dbReference type="SAM" id="MobiDB-lite"/>
    </source>
</evidence>
<dbReference type="InterPro" id="IPR000477">
    <property type="entry name" value="RT_dom"/>
</dbReference>
<dbReference type="PANTHER" id="PTHR37984:SF5">
    <property type="entry name" value="PROTEIN NYNRIN-LIKE"/>
    <property type="match status" value="1"/>
</dbReference>
<dbReference type="PROSITE" id="PS50994">
    <property type="entry name" value="INTEGRASE"/>
    <property type="match status" value="2"/>
</dbReference>
<dbReference type="Pfam" id="PF24626">
    <property type="entry name" value="SH3_Tf2-1"/>
    <property type="match status" value="1"/>
</dbReference>
<dbReference type="GO" id="GO:0004190">
    <property type="term" value="F:aspartic-type endopeptidase activity"/>
    <property type="evidence" value="ECO:0007669"/>
    <property type="project" value="UniProtKB-KW"/>
</dbReference>
<dbReference type="GO" id="GO:0003677">
    <property type="term" value="F:DNA binding"/>
    <property type="evidence" value="ECO:0007669"/>
    <property type="project" value="UniProtKB-KW"/>
</dbReference>
<evidence type="ECO:0000256" key="5">
    <source>
        <dbReference type="ARBA" id="ARBA00022723"/>
    </source>
</evidence>